<organism evidence="1 2">
    <name type="scientific">Amycolatopsis coloradensis</name>
    <dbReference type="NCBI Taxonomy" id="76021"/>
    <lineage>
        <taxon>Bacteria</taxon>
        <taxon>Bacillati</taxon>
        <taxon>Actinomycetota</taxon>
        <taxon>Actinomycetes</taxon>
        <taxon>Pseudonocardiales</taxon>
        <taxon>Pseudonocardiaceae</taxon>
        <taxon>Amycolatopsis</taxon>
    </lineage>
</organism>
<evidence type="ECO:0000313" key="2">
    <source>
        <dbReference type="Proteomes" id="UP001456344"/>
    </source>
</evidence>
<dbReference type="EMBL" id="CP150484">
    <property type="protein sequence ID" value="WYW17460.1"/>
    <property type="molecule type" value="Genomic_DNA"/>
</dbReference>
<evidence type="ECO:0000313" key="1">
    <source>
        <dbReference type="EMBL" id="WYW17460.1"/>
    </source>
</evidence>
<sequence length="48" mass="5034">MTSSIAASGSVKIWSEHDCKGRSLVIDGDVTDLAEVGFDDAVVSIFFG</sequence>
<gene>
    <name evidence="1" type="ORF">LCL61_18085</name>
</gene>
<proteinExistence type="predicted"/>
<protein>
    <submittedName>
        <fullName evidence="1">Uncharacterized protein</fullName>
    </submittedName>
</protein>
<dbReference type="Proteomes" id="UP001456344">
    <property type="component" value="Chromosome"/>
</dbReference>
<reference evidence="1" key="1">
    <citation type="submission" date="2023-10" db="EMBL/GenBank/DDBJ databases">
        <title>Whole genome sequencing of actinobacterial strain Amycolatopsis sp. (BCA-696) identifies the underlying plant growth-promoting genes.</title>
        <authorList>
            <person name="Gandham P."/>
            <person name="Vadla N."/>
            <person name="Saji A."/>
            <person name="Srinivas V."/>
            <person name="Ruperao P."/>
            <person name="Selvanayagam S."/>
            <person name="Saxena R.K."/>
            <person name="Rathore A."/>
            <person name="Gopalakrishnan S."/>
            <person name="Thakur V."/>
        </authorList>
    </citation>
    <scope>NUCLEOTIDE SEQUENCE</scope>
    <source>
        <strain evidence="1">BCA-696</strain>
    </source>
</reference>
<keyword evidence="2" id="KW-1185">Reference proteome</keyword>
<accession>A0ACD5BDJ6</accession>
<name>A0ACD5BDJ6_9PSEU</name>